<organism evidence="1 2">
    <name type="scientific">Daucus carota subsp. sativus</name>
    <name type="common">Carrot</name>
    <dbReference type="NCBI Taxonomy" id="79200"/>
    <lineage>
        <taxon>Eukaryota</taxon>
        <taxon>Viridiplantae</taxon>
        <taxon>Streptophyta</taxon>
        <taxon>Embryophyta</taxon>
        <taxon>Tracheophyta</taxon>
        <taxon>Spermatophyta</taxon>
        <taxon>Magnoliopsida</taxon>
        <taxon>eudicotyledons</taxon>
        <taxon>Gunneridae</taxon>
        <taxon>Pentapetalae</taxon>
        <taxon>asterids</taxon>
        <taxon>campanulids</taxon>
        <taxon>Apiales</taxon>
        <taxon>Apiaceae</taxon>
        <taxon>Apioideae</taxon>
        <taxon>Scandiceae</taxon>
        <taxon>Daucinae</taxon>
        <taxon>Daucus</taxon>
        <taxon>Daucus sect. Daucus</taxon>
    </lineage>
</organism>
<reference evidence="1" key="2">
    <citation type="submission" date="2022-03" db="EMBL/GenBank/DDBJ databases">
        <title>Draft title - Genomic analysis of global carrot germplasm unveils the trajectory of domestication and the origin of high carotenoid orange carrot.</title>
        <authorList>
            <person name="Iorizzo M."/>
            <person name="Ellison S."/>
            <person name="Senalik D."/>
            <person name="Macko-Podgorni A."/>
            <person name="Grzebelus D."/>
            <person name="Bostan H."/>
            <person name="Rolling W."/>
            <person name="Curaba J."/>
            <person name="Simon P."/>
        </authorList>
    </citation>
    <scope>NUCLEOTIDE SEQUENCE</scope>
    <source>
        <tissue evidence="1">Leaf</tissue>
    </source>
</reference>
<name>A0A175YGS2_DAUCS</name>
<protein>
    <submittedName>
        <fullName evidence="1">Uncharacterized protein</fullName>
    </submittedName>
</protein>
<dbReference type="Proteomes" id="UP000077755">
    <property type="component" value="Chromosome 9"/>
</dbReference>
<keyword evidence="2" id="KW-1185">Reference proteome</keyword>
<sequence>MDVLVPDDAPDPINFNVVVGIAGQVNGLSLGQEHVPGDAHAENGVPEAVPAEQMMANGGVPAANPGTANGGVHIQANIPPFVFDEPIGDHEETFQPGAAAGFLFAGDPPLEDID</sequence>
<evidence type="ECO:0000313" key="2">
    <source>
        <dbReference type="Proteomes" id="UP000077755"/>
    </source>
</evidence>
<gene>
    <name evidence="1" type="ORF">DCAR_0935149</name>
</gene>
<proteinExistence type="predicted"/>
<accession>A0A175YGS2</accession>
<dbReference type="AlphaFoldDB" id="A0A175YGS2"/>
<dbReference type="Gramene" id="KZM82693">
    <property type="protein sequence ID" value="KZM82693"/>
    <property type="gene ID" value="DCAR_030262"/>
</dbReference>
<reference evidence="1" key="1">
    <citation type="journal article" date="2016" name="Nat. Genet.">
        <title>A high-quality carrot genome assembly provides new insights into carotenoid accumulation and asterid genome evolution.</title>
        <authorList>
            <person name="Iorizzo M."/>
            <person name="Ellison S."/>
            <person name="Senalik D."/>
            <person name="Zeng P."/>
            <person name="Satapoomin P."/>
            <person name="Huang J."/>
            <person name="Bowman M."/>
            <person name="Iovene M."/>
            <person name="Sanseverino W."/>
            <person name="Cavagnaro P."/>
            <person name="Yildiz M."/>
            <person name="Macko-Podgorni A."/>
            <person name="Moranska E."/>
            <person name="Grzebelus E."/>
            <person name="Grzebelus D."/>
            <person name="Ashrafi H."/>
            <person name="Zheng Z."/>
            <person name="Cheng S."/>
            <person name="Spooner D."/>
            <person name="Van Deynze A."/>
            <person name="Simon P."/>
        </authorList>
    </citation>
    <scope>NUCLEOTIDE SEQUENCE</scope>
    <source>
        <tissue evidence="1">Leaf</tissue>
    </source>
</reference>
<dbReference type="EMBL" id="CP093351">
    <property type="protein sequence ID" value="WOH15607.1"/>
    <property type="molecule type" value="Genomic_DNA"/>
</dbReference>
<evidence type="ECO:0000313" key="1">
    <source>
        <dbReference type="EMBL" id="WOH15607.1"/>
    </source>
</evidence>